<name>M2AGB3_9BACT</name>
<dbReference type="EMBL" id="ANMO01000132">
    <property type="protein sequence ID" value="EMB16155.1"/>
    <property type="molecule type" value="Genomic_DNA"/>
</dbReference>
<keyword evidence="2" id="KW-1185">Reference proteome</keyword>
<reference evidence="1" key="1">
    <citation type="submission" date="2012-11" db="EMBL/GenBank/DDBJ databases">
        <title>Permanent draft genomes of Rhodopirellula europaea strain SH398 and 6C.</title>
        <authorList>
            <person name="Richter M."/>
            <person name="Richter-Heitmann T."/>
            <person name="Frank C."/>
            <person name="Harder J."/>
            <person name="Glockner F.O."/>
        </authorList>
    </citation>
    <scope>NUCLEOTIDE SEQUENCE</scope>
    <source>
        <strain evidence="1">6C</strain>
    </source>
</reference>
<dbReference type="RefSeq" id="WP_008657735.1">
    <property type="nucleotide sequence ID" value="NZ_ANMO01000132.1"/>
</dbReference>
<proteinExistence type="predicted"/>
<dbReference type="PATRIC" id="fig|1263867.3.peg.3327"/>
<dbReference type="AlphaFoldDB" id="M2AGB3"/>
<gene>
    <name evidence="1" type="ORF">RE6C_03115</name>
</gene>
<dbReference type="Proteomes" id="UP000011529">
    <property type="component" value="Unassembled WGS sequence"/>
</dbReference>
<sequence length="300" mass="32725">MSIGVATLFVAARLSRTLCCGDKMRIVGVGNETYMLLSGIAVSESLALSDNVQLQRADTSHLDLETTLSACTHPDDIAVAAAFVPRISAQLKIEASTPKDVAAIAWNSSWDVLLLSALFQTEISFNLQSDVAADSIAPDSTLRATNLHMRGLTNDSPYQITADDSGWLADHFASAHTLLDNDRFQTAVHCLATYRWHSMARVQMAILWAGIEGLFGASSEIRFRISLYIARFLHPNNEEQKRSVFDAVKKLYNSRSAAVHGSKIKGNTSSAVSESADVLCQLLRRCAEQNSLPIEDQLVP</sequence>
<organism evidence="1 2">
    <name type="scientific">Rhodopirellula europaea 6C</name>
    <dbReference type="NCBI Taxonomy" id="1263867"/>
    <lineage>
        <taxon>Bacteria</taxon>
        <taxon>Pseudomonadati</taxon>
        <taxon>Planctomycetota</taxon>
        <taxon>Planctomycetia</taxon>
        <taxon>Pirellulales</taxon>
        <taxon>Pirellulaceae</taxon>
        <taxon>Rhodopirellula</taxon>
    </lineage>
</organism>
<reference evidence="1" key="2">
    <citation type="journal article" date="2013" name="Mar. Genomics">
        <title>Expression of sulfatases in Rhodopirellula baltica and the diversity of sulfatases in the genus Rhodopirellula.</title>
        <authorList>
            <person name="Wegner C.E."/>
            <person name="Richter-Heitmann T."/>
            <person name="Klindworth A."/>
            <person name="Klockow C."/>
            <person name="Richter M."/>
            <person name="Achstetter T."/>
            <person name="Glockner F.O."/>
            <person name="Harder J."/>
        </authorList>
    </citation>
    <scope>NUCLEOTIDE SEQUENCE [LARGE SCALE GENOMIC DNA]</scope>
    <source>
        <strain evidence="1">6C</strain>
    </source>
</reference>
<protein>
    <submittedName>
        <fullName evidence="1">Uncharacterized protein</fullName>
    </submittedName>
</protein>
<comment type="caution">
    <text evidence="1">The sequence shown here is derived from an EMBL/GenBank/DDBJ whole genome shotgun (WGS) entry which is preliminary data.</text>
</comment>
<evidence type="ECO:0000313" key="1">
    <source>
        <dbReference type="EMBL" id="EMB16155.1"/>
    </source>
</evidence>
<accession>M2AGB3</accession>
<evidence type="ECO:0000313" key="2">
    <source>
        <dbReference type="Proteomes" id="UP000011529"/>
    </source>
</evidence>